<comment type="caution">
    <text evidence="1">The sequence shown here is derived from an EMBL/GenBank/DDBJ whole genome shotgun (WGS) entry which is preliminary data.</text>
</comment>
<proteinExistence type="predicted"/>
<gene>
    <name evidence="1" type="ORF">CLODIP_2_CD10950</name>
</gene>
<keyword evidence="2" id="KW-1185">Reference proteome</keyword>
<dbReference type="Proteomes" id="UP000494165">
    <property type="component" value="Unassembled WGS sequence"/>
</dbReference>
<dbReference type="OrthoDB" id="1891924at2759"/>
<evidence type="ECO:0000313" key="2">
    <source>
        <dbReference type="Proteomes" id="UP000494165"/>
    </source>
</evidence>
<dbReference type="AlphaFoldDB" id="A0A8S1DZX1"/>
<dbReference type="EMBL" id="CADEPI010000646">
    <property type="protein sequence ID" value="CAB3387890.1"/>
    <property type="molecule type" value="Genomic_DNA"/>
</dbReference>
<protein>
    <submittedName>
        <fullName evidence="1">Uncharacterized protein</fullName>
    </submittedName>
</protein>
<sequence>MCQVEHRMEDANLLLKTKSRLQKLNKLKNFAMQTILSNLDELTQKQGGNYLQNKLSPELRDAVLQELLLRSPVETMDDYINKKHSLRVLMNTRTKKLDLDVFMSFYPGWLTTKEEFYYVLKMVSNAAPNVRHLKINTKNLNDCFSSDSTRNACMHYLSSLKHLRILEIVGRSTLQVDFALLCRGLPKLRVLSTKVDFYSCKMSDEKIRNSFGHLTLFQYGFLQEETKRQFLKVLPNLDIVRNIRKNGLVLEDFIEDENPQARQRKYLDFEGHVWNSYICPDADFSSIRHLEFMCTEEKMNLFERTLKVPTTLIETLNLELMQVPADDILLKLGANLRWLSIKGSGLPSVQLNRVSELCPKLEVLRLYRVNVTGISSQPANFDHLGEIVWKEADCHIGECITTVLSSARNLQRVKIDTRKYNLLDLQQVKYLMIQNKILGSLRSFQLEISASLSEQAYKEISVIVKNAAAVLPELRNLKLSYEHSIFSSKCFAKSWPSRYFAKFVTNRGLFEAIKDDKNLFEVLKSFE</sequence>
<organism evidence="1 2">
    <name type="scientific">Cloeon dipterum</name>
    <dbReference type="NCBI Taxonomy" id="197152"/>
    <lineage>
        <taxon>Eukaryota</taxon>
        <taxon>Metazoa</taxon>
        <taxon>Ecdysozoa</taxon>
        <taxon>Arthropoda</taxon>
        <taxon>Hexapoda</taxon>
        <taxon>Insecta</taxon>
        <taxon>Pterygota</taxon>
        <taxon>Palaeoptera</taxon>
        <taxon>Ephemeroptera</taxon>
        <taxon>Pisciforma</taxon>
        <taxon>Baetidae</taxon>
        <taxon>Cloeon</taxon>
    </lineage>
</organism>
<accession>A0A8S1DZX1</accession>
<name>A0A8S1DZX1_9INSE</name>
<evidence type="ECO:0000313" key="1">
    <source>
        <dbReference type="EMBL" id="CAB3387890.1"/>
    </source>
</evidence>
<dbReference type="InterPro" id="IPR032675">
    <property type="entry name" value="LRR_dom_sf"/>
</dbReference>
<dbReference type="Gene3D" id="3.80.10.10">
    <property type="entry name" value="Ribonuclease Inhibitor"/>
    <property type="match status" value="1"/>
</dbReference>
<dbReference type="SUPFAM" id="SSF52047">
    <property type="entry name" value="RNI-like"/>
    <property type="match status" value="1"/>
</dbReference>
<reference evidence="1 2" key="1">
    <citation type="submission" date="2020-04" db="EMBL/GenBank/DDBJ databases">
        <authorList>
            <person name="Alioto T."/>
            <person name="Alioto T."/>
            <person name="Gomez Garrido J."/>
        </authorList>
    </citation>
    <scope>NUCLEOTIDE SEQUENCE [LARGE SCALE GENOMIC DNA]</scope>
</reference>